<organism evidence="1 3">
    <name type="scientific">Didymodactylos carnosus</name>
    <dbReference type="NCBI Taxonomy" id="1234261"/>
    <lineage>
        <taxon>Eukaryota</taxon>
        <taxon>Metazoa</taxon>
        <taxon>Spiralia</taxon>
        <taxon>Gnathifera</taxon>
        <taxon>Rotifera</taxon>
        <taxon>Eurotatoria</taxon>
        <taxon>Bdelloidea</taxon>
        <taxon>Philodinida</taxon>
        <taxon>Philodinidae</taxon>
        <taxon>Didymodactylos</taxon>
    </lineage>
</organism>
<evidence type="ECO:0000313" key="1">
    <source>
        <dbReference type="EMBL" id="CAF1151171.1"/>
    </source>
</evidence>
<dbReference type="AlphaFoldDB" id="A0A814SQD0"/>
<keyword evidence="3" id="KW-1185">Reference proteome</keyword>
<dbReference type="Proteomes" id="UP000681722">
    <property type="component" value="Unassembled WGS sequence"/>
</dbReference>
<comment type="caution">
    <text evidence="1">The sequence shown here is derived from an EMBL/GenBank/DDBJ whole genome shotgun (WGS) entry which is preliminary data.</text>
</comment>
<dbReference type="EMBL" id="CAJNOQ010006901">
    <property type="protein sequence ID" value="CAF1151171.1"/>
    <property type="molecule type" value="Genomic_DNA"/>
</dbReference>
<protein>
    <submittedName>
        <fullName evidence="1">Uncharacterized protein</fullName>
    </submittedName>
</protein>
<dbReference type="Proteomes" id="UP000663829">
    <property type="component" value="Unassembled WGS sequence"/>
</dbReference>
<gene>
    <name evidence="1" type="ORF">GPM918_LOCUS21188</name>
    <name evidence="2" type="ORF">SRO942_LOCUS21185</name>
</gene>
<sequence>MSIIKQLREIIQHNQNRIDGLRRQVTEMRSFMRAGSSAAAVERPVDLSSPPLISSDLSITTITSPLIEVGSTIAIHLKPADFPKFTGKESEDIDEWIAQVTYSPLTRKLKYLMKIGLYQIHPQ</sequence>
<accession>A0A814SQD0</accession>
<evidence type="ECO:0000313" key="2">
    <source>
        <dbReference type="EMBL" id="CAF3914702.1"/>
    </source>
</evidence>
<reference evidence="1" key="1">
    <citation type="submission" date="2021-02" db="EMBL/GenBank/DDBJ databases">
        <authorList>
            <person name="Nowell W R."/>
        </authorList>
    </citation>
    <scope>NUCLEOTIDE SEQUENCE</scope>
</reference>
<name>A0A814SQD0_9BILA</name>
<proteinExistence type="predicted"/>
<dbReference type="EMBL" id="CAJOBC010006901">
    <property type="protein sequence ID" value="CAF3914702.1"/>
    <property type="molecule type" value="Genomic_DNA"/>
</dbReference>
<evidence type="ECO:0000313" key="3">
    <source>
        <dbReference type="Proteomes" id="UP000663829"/>
    </source>
</evidence>